<sequence>MAVTETTPLVQALDSDASNPPPWGAVALLCIFYATGGVYTIFSVFIRDQALQRTPRSDSSHWPARPVEVALAWEGRGGEGGRERGLLAGKEQQE</sequence>
<keyword evidence="4" id="KW-1185">Reference proteome</keyword>
<proteinExistence type="predicted"/>
<evidence type="ECO:0000256" key="1">
    <source>
        <dbReference type="SAM" id="MobiDB-lite"/>
    </source>
</evidence>
<reference evidence="3 4" key="1">
    <citation type="submission" date="2016-02" db="EMBL/GenBank/DDBJ databases">
        <title>Genome analysis of coral dinoflagellate symbionts highlights evolutionary adaptations to a symbiotic lifestyle.</title>
        <authorList>
            <person name="Aranda M."/>
            <person name="Li Y."/>
            <person name="Liew Y.J."/>
            <person name="Baumgarten S."/>
            <person name="Simakov O."/>
            <person name="Wilson M."/>
            <person name="Piel J."/>
            <person name="Ashoor H."/>
            <person name="Bougouffa S."/>
            <person name="Bajic V.B."/>
            <person name="Ryu T."/>
            <person name="Ravasi T."/>
            <person name="Bayer T."/>
            <person name="Micklem G."/>
            <person name="Kim H."/>
            <person name="Bhak J."/>
            <person name="Lajeunesse T.C."/>
            <person name="Voolstra C.R."/>
        </authorList>
    </citation>
    <scope>NUCLEOTIDE SEQUENCE [LARGE SCALE GENOMIC DNA]</scope>
    <source>
        <strain evidence="3 4">CCMP2467</strain>
    </source>
</reference>
<dbReference type="AlphaFoldDB" id="A0A1Q9DRY4"/>
<accession>A0A1Q9DRY4</accession>
<keyword evidence="2" id="KW-0812">Transmembrane</keyword>
<evidence type="ECO:0000256" key="2">
    <source>
        <dbReference type="SAM" id="Phobius"/>
    </source>
</evidence>
<dbReference type="EMBL" id="LSRX01000415">
    <property type="protein sequence ID" value="OLP97931.1"/>
    <property type="molecule type" value="Genomic_DNA"/>
</dbReference>
<feature type="transmembrane region" description="Helical" evidence="2">
    <location>
        <begin position="23"/>
        <end position="46"/>
    </location>
</feature>
<evidence type="ECO:0000313" key="4">
    <source>
        <dbReference type="Proteomes" id="UP000186817"/>
    </source>
</evidence>
<protein>
    <submittedName>
        <fullName evidence="3">Uncharacterized protein</fullName>
    </submittedName>
</protein>
<evidence type="ECO:0000313" key="3">
    <source>
        <dbReference type="EMBL" id="OLP97931.1"/>
    </source>
</evidence>
<dbReference type="Proteomes" id="UP000186817">
    <property type="component" value="Unassembled WGS sequence"/>
</dbReference>
<keyword evidence="2" id="KW-1133">Transmembrane helix</keyword>
<name>A0A1Q9DRY4_SYMMI</name>
<feature type="compositionally biased region" description="Basic and acidic residues" evidence="1">
    <location>
        <begin position="76"/>
        <end position="94"/>
    </location>
</feature>
<keyword evidence="2" id="KW-0472">Membrane</keyword>
<comment type="caution">
    <text evidence="3">The sequence shown here is derived from an EMBL/GenBank/DDBJ whole genome shotgun (WGS) entry which is preliminary data.</text>
</comment>
<feature type="region of interest" description="Disordered" evidence="1">
    <location>
        <begin position="75"/>
        <end position="94"/>
    </location>
</feature>
<organism evidence="3 4">
    <name type="scientific">Symbiodinium microadriaticum</name>
    <name type="common">Dinoflagellate</name>
    <name type="synonym">Zooxanthella microadriatica</name>
    <dbReference type="NCBI Taxonomy" id="2951"/>
    <lineage>
        <taxon>Eukaryota</taxon>
        <taxon>Sar</taxon>
        <taxon>Alveolata</taxon>
        <taxon>Dinophyceae</taxon>
        <taxon>Suessiales</taxon>
        <taxon>Symbiodiniaceae</taxon>
        <taxon>Symbiodinium</taxon>
    </lineage>
</organism>
<gene>
    <name evidence="3" type="ORF">AK812_SmicGene19666</name>
</gene>